<dbReference type="AlphaFoldDB" id="A0A9P6MA84"/>
<feature type="region of interest" description="Disordered" evidence="1">
    <location>
        <begin position="581"/>
        <end position="608"/>
    </location>
</feature>
<name>A0A9P6MA84_9FUNG</name>
<feature type="compositionally biased region" description="Polar residues" evidence="1">
    <location>
        <begin position="944"/>
        <end position="957"/>
    </location>
</feature>
<feature type="compositionally biased region" description="Polar residues" evidence="1">
    <location>
        <begin position="1065"/>
        <end position="1082"/>
    </location>
</feature>
<organism evidence="2 3">
    <name type="scientific">Modicella reniformis</name>
    <dbReference type="NCBI Taxonomy" id="1440133"/>
    <lineage>
        <taxon>Eukaryota</taxon>
        <taxon>Fungi</taxon>
        <taxon>Fungi incertae sedis</taxon>
        <taxon>Mucoromycota</taxon>
        <taxon>Mortierellomycotina</taxon>
        <taxon>Mortierellomycetes</taxon>
        <taxon>Mortierellales</taxon>
        <taxon>Mortierellaceae</taxon>
        <taxon>Modicella</taxon>
    </lineage>
</organism>
<proteinExistence type="predicted"/>
<accession>A0A9P6MA84</accession>
<feature type="compositionally biased region" description="Polar residues" evidence="1">
    <location>
        <begin position="445"/>
        <end position="460"/>
    </location>
</feature>
<feature type="compositionally biased region" description="Polar residues" evidence="1">
    <location>
        <begin position="759"/>
        <end position="770"/>
    </location>
</feature>
<feature type="compositionally biased region" description="Low complexity" evidence="1">
    <location>
        <begin position="581"/>
        <end position="598"/>
    </location>
</feature>
<feature type="region of interest" description="Disordered" evidence="1">
    <location>
        <begin position="916"/>
        <end position="958"/>
    </location>
</feature>
<feature type="region of interest" description="Disordered" evidence="1">
    <location>
        <begin position="439"/>
        <end position="487"/>
    </location>
</feature>
<dbReference type="OrthoDB" id="2445928at2759"/>
<feature type="region of interest" description="Disordered" evidence="1">
    <location>
        <begin position="733"/>
        <end position="770"/>
    </location>
</feature>
<evidence type="ECO:0000256" key="1">
    <source>
        <dbReference type="SAM" id="MobiDB-lite"/>
    </source>
</evidence>
<evidence type="ECO:0000313" key="2">
    <source>
        <dbReference type="EMBL" id="KAF9984294.1"/>
    </source>
</evidence>
<feature type="compositionally biased region" description="Low complexity" evidence="1">
    <location>
        <begin position="918"/>
        <end position="943"/>
    </location>
</feature>
<feature type="region of interest" description="Disordered" evidence="1">
    <location>
        <begin position="1061"/>
        <end position="1102"/>
    </location>
</feature>
<comment type="caution">
    <text evidence="2">The sequence shown here is derived from an EMBL/GenBank/DDBJ whole genome shotgun (WGS) entry which is preliminary data.</text>
</comment>
<keyword evidence="3" id="KW-1185">Reference proteome</keyword>
<protein>
    <submittedName>
        <fullName evidence="2">Uncharacterized protein</fullName>
    </submittedName>
</protein>
<feature type="region of interest" description="Disordered" evidence="1">
    <location>
        <begin position="239"/>
        <end position="276"/>
    </location>
</feature>
<dbReference type="EMBL" id="JAAAHW010003400">
    <property type="protein sequence ID" value="KAF9984294.1"/>
    <property type="molecule type" value="Genomic_DNA"/>
</dbReference>
<reference evidence="2" key="1">
    <citation type="journal article" date="2020" name="Fungal Divers.">
        <title>Resolving the Mortierellaceae phylogeny through synthesis of multi-gene phylogenetics and phylogenomics.</title>
        <authorList>
            <person name="Vandepol N."/>
            <person name="Liber J."/>
            <person name="Desiro A."/>
            <person name="Na H."/>
            <person name="Kennedy M."/>
            <person name="Barry K."/>
            <person name="Grigoriev I.V."/>
            <person name="Miller A.N."/>
            <person name="O'Donnell K."/>
            <person name="Stajich J.E."/>
            <person name="Bonito G."/>
        </authorList>
    </citation>
    <scope>NUCLEOTIDE SEQUENCE</scope>
    <source>
        <strain evidence="2">MES-2147</strain>
    </source>
</reference>
<dbReference type="Proteomes" id="UP000749646">
    <property type="component" value="Unassembled WGS sequence"/>
</dbReference>
<evidence type="ECO:0000313" key="3">
    <source>
        <dbReference type="Proteomes" id="UP000749646"/>
    </source>
</evidence>
<sequence length="1140" mass="124289">MLSFQLHHAEISTDQPSVSGRMLLYIPKLHGKKFHFVSLILVLRLKESIAWVRQDLVSFEIEKQSWSQTVWDKRIVLPFQDRQAEEGRDETFVAVVKEPSKGTKGARVEIPAHEWRWEFLIPVTEHDVRPESFEGSMGAVWYELEAKCLFRWDDVDKDGHVVEGSGDPLSQTVESVYDTTALSRNPATACTKKANSLVQAIGKLRVGTKNKKMQLAGDFKVENQHSEFVKRSLRMRNNNLAPNTTASGSGSGNDNQTDLSSPSATDQNIPPLEEAERPAEPVPFLIRKILKIYFVKPPPYITSRNAFFLPAPSMTFPMLPATRRLKAIIPGARIQVQIQIPSLIPIRGYAQTSQLIPDSKKGMLVFNKQCAQTNDQYQQYHNITGWELDSRYPDSFQVALTVRKVTQKDIDKSDTLTKRYQTLGSSSSVSPFATSALNPDVAASRNRQPSTSMSASNLSGQFKAGYEDGDNSKEANGLAPSKLTSSGGPWRKEIRVRKVRCEFWQKESCRIPSVPPEHNLRTIKHALGPVFTYSEKDQARSSLHLQSLPMQAACISNTAGNRTAGERELSLSPPLMASANLSNQASQASSPLQAPSMPHKTGRSGSDASLYASPALLPASVLSTSPAAAVPRLDISQGSKPFMLLIPVPLDSSKLRQTFAWPTSDIPTSLSSKAFDSMPQLPRTYSNEEPASDYPTTQALYQMAMVGTAAGRVAATTGARLSSDMARSSDANATDYFSDASSPTSPYPTPNRPAHYYHHQQTQQLPNGSSSLRTRIEVKHYLSIRLSIDLLEFEGELDQDEDLDLEAMEEQQLQQVRKHQELFTYGMHTFPVTTSSSPTAASPRIPSGVPASCSIGDDHQDRSKYSINAGTSTLSSVHMNSIVAAPTPMGMSTIQPALTFLNSAAGLLDMDTDLDAESGAGVRSGGRSRSNSQQRPSRRNSASGNSLLQNAPPQSLLGSAYDLNQRRGSGASQSTAKSRAICAIKKKASSTGVNAMVNAVTGGSHHGSPHAPTGTGSCQAQHRRQRSSAVTAHKLKDFVIRVPITVMIQVDDITSMGSAAKFDSGDTTTHPGGATDTVNGNRGSERAGSSDPRNGGKSMTIFNVTNNNGYIKKNENAGISNHERDEYDEYVEGQFLADQD</sequence>
<feature type="compositionally biased region" description="Polar residues" evidence="1">
    <location>
        <begin position="239"/>
        <end position="268"/>
    </location>
</feature>
<gene>
    <name evidence="2" type="ORF">BGZ65_000706</name>
</gene>